<feature type="non-terminal residue" evidence="1">
    <location>
        <position position="33"/>
    </location>
</feature>
<sequence>MCGTLPFQLPSWHLGFTRCITILLLADGLQLQE</sequence>
<name>A0A6J4V5R3_9BACT</name>
<accession>A0A6J4V5R3</accession>
<protein>
    <submittedName>
        <fullName evidence="1">Uncharacterized protein</fullName>
    </submittedName>
</protein>
<organism evidence="1">
    <name type="scientific">uncultured Thermomicrobiales bacterium</name>
    <dbReference type="NCBI Taxonomy" id="1645740"/>
    <lineage>
        <taxon>Bacteria</taxon>
        <taxon>Pseudomonadati</taxon>
        <taxon>Thermomicrobiota</taxon>
        <taxon>Thermomicrobia</taxon>
        <taxon>Thermomicrobiales</taxon>
        <taxon>environmental samples</taxon>
    </lineage>
</organism>
<dbReference type="AlphaFoldDB" id="A0A6J4V5R3"/>
<evidence type="ECO:0000313" key="1">
    <source>
        <dbReference type="EMBL" id="CAA9565431.1"/>
    </source>
</evidence>
<proteinExistence type="predicted"/>
<dbReference type="EMBL" id="CADCWI010000116">
    <property type="protein sequence ID" value="CAA9565431.1"/>
    <property type="molecule type" value="Genomic_DNA"/>
</dbReference>
<gene>
    <name evidence="1" type="ORF">AVDCRST_MAG43-2286</name>
</gene>
<reference evidence="1" key="1">
    <citation type="submission" date="2020-02" db="EMBL/GenBank/DDBJ databases">
        <authorList>
            <person name="Meier V. D."/>
        </authorList>
    </citation>
    <scope>NUCLEOTIDE SEQUENCE</scope>
    <source>
        <strain evidence="1">AVDCRST_MAG43</strain>
    </source>
</reference>